<feature type="transmembrane region" description="Helical" evidence="1">
    <location>
        <begin position="140"/>
        <end position="161"/>
    </location>
</feature>
<feature type="transmembrane region" description="Helical" evidence="1">
    <location>
        <begin position="83"/>
        <end position="105"/>
    </location>
</feature>
<feature type="transmembrane region" description="Helical" evidence="1">
    <location>
        <begin position="54"/>
        <end position="76"/>
    </location>
</feature>
<dbReference type="EMBL" id="AP027268">
    <property type="protein sequence ID" value="BDW92872.1"/>
    <property type="molecule type" value="Genomic_DNA"/>
</dbReference>
<evidence type="ECO:0000313" key="2">
    <source>
        <dbReference type="EMBL" id="BDW92872.1"/>
    </source>
</evidence>
<gene>
    <name evidence="2" type="ORF">MACH07_17040</name>
</gene>
<name>A0AA48HB62_9FLAO</name>
<keyword evidence="1" id="KW-0812">Transmembrane</keyword>
<organism evidence="2 3">
    <name type="scientific">Flagellimonas marinaquae</name>
    <dbReference type="NCBI Taxonomy" id="254955"/>
    <lineage>
        <taxon>Bacteria</taxon>
        <taxon>Pseudomonadati</taxon>
        <taxon>Bacteroidota</taxon>
        <taxon>Flavobacteriia</taxon>
        <taxon>Flavobacteriales</taxon>
        <taxon>Flavobacteriaceae</taxon>
        <taxon>Flagellimonas</taxon>
    </lineage>
</organism>
<keyword evidence="3" id="KW-1185">Reference proteome</keyword>
<evidence type="ECO:0000313" key="3">
    <source>
        <dbReference type="Proteomes" id="UP001330184"/>
    </source>
</evidence>
<protein>
    <recommendedName>
        <fullName evidence="4">DUF1772 domain-containing protein</fullName>
    </recommendedName>
</protein>
<dbReference type="AlphaFoldDB" id="A0AA48HB62"/>
<reference evidence="2 3" key="1">
    <citation type="submission" date="2023-01" db="EMBL/GenBank/DDBJ databases">
        <title>Complete genome sequence of Muricauda aquimarina strain IFOP_LL357.</title>
        <authorList>
            <person name="Gajardo G."/>
            <person name="Ueki S."/>
            <person name="Maruyama F."/>
        </authorList>
    </citation>
    <scope>NUCLEOTIDE SEQUENCE [LARGE SCALE GENOMIC DNA]</scope>
    <source>
        <strain evidence="2 3">IFOP_LL357</strain>
    </source>
</reference>
<dbReference type="InterPro" id="IPR013901">
    <property type="entry name" value="Anthrone_oxy"/>
</dbReference>
<dbReference type="Proteomes" id="UP001330184">
    <property type="component" value="Chromosome"/>
</dbReference>
<accession>A0AA48HB62</accession>
<evidence type="ECO:0000256" key="1">
    <source>
        <dbReference type="SAM" id="Phobius"/>
    </source>
</evidence>
<sequence>MEFSVNTITTISTILLTGLSAGLCFTWTNAITPGIGRLDDLGYLQSFQEMNRAIINPIFLIVFFGPFFSHIINVYLNRNQPSAIFWMVFTAGILYIAGVIVITIFGNIPLNELLENAELEMLSPDSLKQLRNNFENKWNLLHLIRTITAVLSFVLLIITLLQNQINSNTTI</sequence>
<keyword evidence="1" id="KW-0472">Membrane</keyword>
<dbReference type="RefSeq" id="WP_224835476.1">
    <property type="nucleotide sequence ID" value="NZ_AP027268.1"/>
</dbReference>
<dbReference type="Pfam" id="PF08592">
    <property type="entry name" value="Anthrone_oxy"/>
    <property type="match status" value="1"/>
</dbReference>
<proteinExistence type="predicted"/>
<keyword evidence="1" id="KW-1133">Transmembrane helix</keyword>
<evidence type="ECO:0008006" key="4">
    <source>
        <dbReference type="Google" id="ProtNLM"/>
    </source>
</evidence>